<accession>A0A0X3NR60</accession>
<dbReference type="SUPFAM" id="SSF46689">
    <property type="entry name" value="Homeodomain-like"/>
    <property type="match status" value="1"/>
</dbReference>
<evidence type="ECO:0000256" key="1">
    <source>
        <dbReference type="ARBA" id="ARBA00004123"/>
    </source>
</evidence>
<dbReference type="PANTHER" id="PTHR24208">
    <property type="entry name" value="LIM/HOMEOBOX PROTEIN LHX"/>
    <property type="match status" value="1"/>
</dbReference>
<evidence type="ECO:0000256" key="8">
    <source>
        <dbReference type="ARBA" id="ARBA00023242"/>
    </source>
</evidence>
<evidence type="ECO:0000256" key="10">
    <source>
        <dbReference type="PROSITE-ProRule" id="PRU00125"/>
    </source>
</evidence>
<dbReference type="Gene3D" id="1.10.10.60">
    <property type="entry name" value="Homeodomain-like"/>
    <property type="match status" value="1"/>
</dbReference>
<keyword evidence="5 10" id="KW-0440">LIM domain</keyword>
<dbReference type="Pfam" id="PF00046">
    <property type="entry name" value="Homeodomain"/>
    <property type="match status" value="1"/>
</dbReference>
<dbReference type="CDD" id="cd08368">
    <property type="entry name" value="LIM"/>
    <property type="match status" value="1"/>
</dbReference>
<evidence type="ECO:0000256" key="9">
    <source>
        <dbReference type="PROSITE-ProRule" id="PRU00108"/>
    </source>
</evidence>
<feature type="region of interest" description="Disordered" evidence="12">
    <location>
        <begin position="389"/>
        <end position="479"/>
    </location>
</feature>
<dbReference type="SMART" id="SM00132">
    <property type="entry name" value="LIM"/>
    <property type="match status" value="2"/>
</dbReference>
<evidence type="ECO:0000256" key="11">
    <source>
        <dbReference type="RuleBase" id="RU000682"/>
    </source>
</evidence>
<dbReference type="InterPro" id="IPR050453">
    <property type="entry name" value="LIM_Homeobox_TF"/>
</dbReference>
<dbReference type="InterPro" id="IPR017970">
    <property type="entry name" value="Homeobox_CS"/>
</dbReference>
<evidence type="ECO:0000313" key="15">
    <source>
        <dbReference type="EMBL" id="JAP42421.1"/>
    </source>
</evidence>
<evidence type="ECO:0000256" key="5">
    <source>
        <dbReference type="ARBA" id="ARBA00023038"/>
    </source>
</evidence>
<keyword evidence="2 10" id="KW-0479">Metal-binding</keyword>
<keyword evidence="7 9" id="KW-0371">Homeobox</keyword>
<dbReference type="GO" id="GO:0005634">
    <property type="term" value="C:nucleus"/>
    <property type="evidence" value="ECO:0007669"/>
    <property type="project" value="UniProtKB-SubCell"/>
</dbReference>
<feature type="compositionally biased region" description="Low complexity" evidence="12">
    <location>
        <begin position="262"/>
        <end position="274"/>
    </location>
</feature>
<reference evidence="15" key="1">
    <citation type="submission" date="2016-01" db="EMBL/GenBank/DDBJ databases">
        <title>Reference transcriptome for the parasite Schistocephalus solidus: insights into the molecular evolution of parasitism.</title>
        <authorList>
            <person name="Hebert F.O."/>
            <person name="Grambauer S."/>
            <person name="Barber I."/>
            <person name="Landry C.R."/>
            <person name="Aubin-Horth N."/>
        </authorList>
    </citation>
    <scope>NUCLEOTIDE SEQUENCE</scope>
</reference>
<dbReference type="CDD" id="cd00086">
    <property type="entry name" value="homeodomain"/>
    <property type="match status" value="1"/>
</dbReference>
<proteinExistence type="predicted"/>
<dbReference type="PROSITE" id="PS50023">
    <property type="entry name" value="LIM_DOMAIN_2"/>
    <property type="match status" value="1"/>
</dbReference>
<dbReference type="PROSITE" id="PS50071">
    <property type="entry name" value="HOMEOBOX_2"/>
    <property type="match status" value="1"/>
</dbReference>
<evidence type="ECO:0000256" key="12">
    <source>
        <dbReference type="SAM" id="MobiDB-lite"/>
    </source>
</evidence>
<dbReference type="InterPro" id="IPR009057">
    <property type="entry name" value="Homeodomain-like_sf"/>
</dbReference>
<dbReference type="PANTHER" id="PTHR24208:SF166">
    <property type="entry name" value="LIM HOMEOBOX TRANSCRIPTION FACTOR 1 ALPHA, ISOFORM B"/>
    <property type="match status" value="1"/>
</dbReference>
<dbReference type="SMART" id="SM00389">
    <property type="entry name" value="HOX"/>
    <property type="match status" value="1"/>
</dbReference>
<dbReference type="AlphaFoldDB" id="A0A0X3NR60"/>
<feature type="domain" description="LIM zinc-binding" evidence="13">
    <location>
        <begin position="101"/>
        <end position="160"/>
    </location>
</feature>
<dbReference type="GO" id="GO:0046872">
    <property type="term" value="F:metal ion binding"/>
    <property type="evidence" value="ECO:0007669"/>
    <property type="project" value="UniProtKB-KW"/>
</dbReference>
<keyword evidence="6 9" id="KW-0238">DNA-binding</keyword>
<evidence type="ECO:0000256" key="7">
    <source>
        <dbReference type="ARBA" id="ARBA00023155"/>
    </source>
</evidence>
<dbReference type="GO" id="GO:0030182">
    <property type="term" value="P:neuron differentiation"/>
    <property type="evidence" value="ECO:0007669"/>
    <property type="project" value="TreeGrafter"/>
</dbReference>
<dbReference type="InterPro" id="IPR001356">
    <property type="entry name" value="HD"/>
</dbReference>
<dbReference type="EMBL" id="GEEE01020804">
    <property type="protein sequence ID" value="JAP42421.1"/>
    <property type="molecule type" value="Transcribed_RNA"/>
</dbReference>
<evidence type="ECO:0000256" key="4">
    <source>
        <dbReference type="ARBA" id="ARBA00022833"/>
    </source>
</evidence>
<keyword evidence="8 9" id="KW-0539">Nucleus</keyword>
<dbReference type="GO" id="GO:0000981">
    <property type="term" value="F:DNA-binding transcription factor activity, RNA polymerase II-specific"/>
    <property type="evidence" value="ECO:0007669"/>
    <property type="project" value="InterPro"/>
</dbReference>
<feature type="DNA-binding region" description="Homeobox" evidence="9">
    <location>
        <begin position="290"/>
        <end position="349"/>
    </location>
</feature>
<dbReference type="PROSITE" id="PS00027">
    <property type="entry name" value="HOMEOBOX_1"/>
    <property type="match status" value="1"/>
</dbReference>
<evidence type="ECO:0000259" key="14">
    <source>
        <dbReference type="PROSITE" id="PS50071"/>
    </source>
</evidence>
<keyword evidence="4 10" id="KW-0862">Zinc</keyword>
<feature type="region of interest" description="Disordered" evidence="12">
    <location>
        <begin position="236"/>
        <end position="274"/>
    </location>
</feature>
<comment type="subcellular location">
    <subcellularLocation>
        <location evidence="1 9 11">Nucleus</location>
    </subcellularLocation>
</comment>
<dbReference type="Pfam" id="PF00412">
    <property type="entry name" value="LIM"/>
    <property type="match status" value="2"/>
</dbReference>
<keyword evidence="3" id="KW-0677">Repeat</keyword>
<protein>
    <submittedName>
        <fullName evidence="15">Uncharacterized protein</fullName>
    </submittedName>
</protein>
<evidence type="ECO:0000256" key="3">
    <source>
        <dbReference type="ARBA" id="ARBA00022737"/>
    </source>
</evidence>
<organism evidence="15">
    <name type="scientific">Schistocephalus solidus</name>
    <name type="common">Tapeworm</name>
    <dbReference type="NCBI Taxonomy" id="70667"/>
    <lineage>
        <taxon>Eukaryota</taxon>
        <taxon>Metazoa</taxon>
        <taxon>Spiralia</taxon>
        <taxon>Lophotrochozoa</taxon>
        <taxon>Platyhelminthes</taxon>
        <taxon>Cestoda</taxon>
        <taxon>Eucestoda</taxon>
        <taxon>Diphyllobothriidea</taxon>
        <taxon>Diphyllobothriidae</taxon>
        <taxon>Schistocephalus</taxon>
    </lineage>
</organism>
<feature type="non-terminal residue" evidence="15">
    <location>
        <position position="1"/>
    </location>
</feature>
<dbReference type="Gene3D" id="2.10.110.10">
    <property type="entry name" value="Cysteine Rich Protein"/>
    <property type="match status" value="2"/>
</dbReference>
<evidence type="ECO:0000256" key="6">
    <source>
        <dbReference type="ARBA" id="ARBA00023125"/>
    </source>
</evidence>
<dbReference type="PROSITE" id="PS00478">
    <property type="entry name" value="LIM_DOMAIN_1"/>
    <property type="match status" value="1"/>
</dbReference>
<feature type="compositionally biased region" description="Polar residues" evidence="12">
    <location>
        <begin position="389"/>
        <end position="418"/>
    </location>
</feature>
<feature type="region of interest" description="Disordered" evidence="12">
    <location>
        <begin position="348"/>
        <end position="372"/>
    </location>
</feature>
<feature type="domain" description="Homeobox" evidence="14">
    <location>
        <begin position="288"/>
        <end position="348"/>
    </location>
</feature>
<sequence>WICDHRSWFASGMSAVLRSCSRFSHSSNPFFVDVHQRTVSTGSSFDASATRSAAGGGGGGGGSVTSGAAAAVCLDRQLSGAQDSITCGAMDYRLNAASDAPACSKCSLAIRDRYMVRIRGRVWHEQCALCTVCGIKLPDFCFVIENQLLCRQDYHRLYATKCATCKQPMLSHELCMRTRDPSGDDGDAGLVHHVSCFVCSICSLPLAAGEPYTYHPTTGALVCKADFLRGLSRPGAAADGGHASTDDRPAEPGAVRKRHLADSGPLSSSSSSGAAISAQFPAGSVGDLNAKRGRTTLSYEQRCHLQKVFDSDSRPPRKVREALARDMDLPVRVIQVWFQNQRAREKKLASSAGGGGGTGEVSMDPLSTTTATTSDYHSRLVIRRQANSAGWQHGSSDNGGVVESTNSALSSQSPSQFPQAWRPEARSVSSPSAPGSLQADPPNNPALSRAGSGPHSPAFAHRQASWLPTSPLRPPNRQV</sequence>
<evidence type="ECO:0000259" key="13">
    <source>
        <dbReference type="PROSITE" id="PS50023"/>
    </source>
</evidence>
<dbReference type="GO" id="GO:0000977">
    <property type="term" value="F:RNA polymerase II transcription regulatory region sequence-specific DNA binding"/>
    <property type="evidence" value="ECO:0007669"/>
    <property type="project" value="TreeGrafter"/>
</dbReference>
<dbReference type="InterPro" id="IPR001781">
    <property type="entry name" value="Znf_LIM"/>
</dbReference>
<gene>
    <name evidence="15" type="ORF">TR146032</name>
</gene>
<name>A0A0X3NR60_SCHSO</name>
<evidence type="ECO:0000256" key="2">
    <source>
        <dbReference type="ARBA" id="ARBA00022723"/>
    </source>
</evidence>
<dbReference type="SUPFAM" id="SSF57716">
    <property type="entry name" value="Glucocorticoid receptor-like (DNA-binding domain)"/>
    <property type="match status" value="2"/>
</dbReference>